<keyword evidence="2" id="KW-1185">Reference proteome</keyword>
<name>A0A271KAE5_9HYPH</name>
<dbReference type="EMBL" id="NPKH01000033">
    <property type="protein sequence ID" value="PAP92738.1"/>
    <property type="molecule type" value="Genomic_DNA"/>
</dbReference>
<organism evidence="1 2">
    <name type="scientific">Mesorhizobium wenxiniae</name>
    <dbReference type="NCBI Taxonomy" id="2014805"/>
    <lineage>
        <taxon>Bacteria</taxon>
        <taxon>Pseudomonadati</taxon>
        <taxon>Pseudomonadota</taxon>
        <taxon>Alphaproteobacteria</taxon>
        <taxon>Hyphomicrobiales</taxon>
        <taxon>Phyllobacteriaceae</taxon>
        <taxon>Mesorhizobium</taxon>
    </lineage>
</organism>
<comment type="caution">
    <text evidence="1">The sequence shown here is derived from an EMBL/GenBank/DDBJ whole genome shotgun (WGS) entry which is preliminary data.</text>
</comment>
<reference evidence="1 2" key="1">
    <citation type="submission" date="2017-08" db="EMBL/GenBank/DDBJ databases">
        <title>Mesorhizobium wenxinae sp. nov., a novel rhizobial species isolated from root nodules of chickpea (Cicer arietinum L.).</title>
        <authorList>
            <person name="Zhang J."/>
        </authorList>
    </citation>
    <scope>NUCLEOTIDE SEQUENCE [LARGE SCALE GENOMIC DNA]</scope>
    <source>
        <strain evidence="2">WYCCWR 10019</strain>
    </source>
</reference>
<sequence>MLLAGQLLHEKWLEGELCHSETRDKPRILLEGSEVALVADFAIPKLVVIRRFVLKVASTCAGLSAVTATCRSSISIGRDGILSQRCWKKGRGRAK</sequence>
<accession>A0A271KAE5</accession>
<evidence type="ECO:0000313" key="2">
    <source>
        <dbReference type="Proteomes" id="UP000215931"/>
    </source>
</evidence>
<evidence type="ECO:0000313" key="1">
    <source>
        <dbReference type="EMBL" id="PAP92738.1"/>
    </source>
</evidence>
<proteinExistence type="predicted"/>
<dbReference type="Proteomes" id="UP000215931">
    <property type="component" value="Unassembled WGS sequence"/>
</dbReference>
<gene>
    <name evidence="1" type="ORF">CIT31_25915</name>
</gene>
<protein>
    <submittedName>
        <fullName evidence="1">Uncharacterized protein</fullName>
    </submittedName>
</protein>
<dbReference type="AlphaFoldDB" id="A0A271KAE5"/>